<dbReference type="PANTHER" id="PTHR41521:SF4">
    <property type="entry name" value="BLR0684 PROTEIN"/>
    <property type="match status" value="1"/>
</dbReference>
<dbReference type="PANTHER" id="PTHR41521">
    <property type="match status" value="1"/>
</dbReference>
<dbReference type="Gene3D" id="3.30.70.100">
    <property type="match status" value="1"/>
</dbReference>
<dbReference type="SUPFAM" id="SSF54909">
    <property type="entry name" value="Dimeric alpha+beta barrel"/>
    <property type="match status" value="1"/>
</dbReference>
<protein>
    <submittedName>
        <fullName evidence="2">DUF1330 domain-containing protein</fullName>
    </submittedName>
</protein>
<keyword evidence="3" id="KW-1185">Reference proteome</keyword>
<sequence>MAAYAIGHLHEVTMGPELVEYLERIDATLEPYGGRFVIHGARPDVREGDWSGDLIVIEFPDLGSARGWYDSPAYREIIPLRAENSRSTILLIDGTDDDHRATDLLA</sequence>
<comment type="caution">
    <text evidence="2">The sequence shown here is derived from an EMBL/GenBank/DDBJ whole genome shotgun (WGS) entry which is preliminary data.</text>
</comment>
<proteinExistence type="predicted"/>
<dbReference type="InterPro" id="IPR010753">
    <property type="entry name" value="DUF1330"/>
</dbReference>
<feature type="domain" description="DUF1330" evidence="1">
    <location>
        <begin position="3"/>
        <end position="94"/>
    </location>
</feature>
<dbReference type="RefSeq" id="WP_252811560.1">
    <property type="nucleotide sequence ID" value="NZ_BAAABM010000065.1"/>
</dbReference>
<dbReference type="Pfam" id="PF07045">
    <property type="entry name" value="DUF1330"/>
    <property type="match status" value="1"/>
</dbReference>
<dbReference type="Proteomes" id="UP001501822">
    <property type="component" value="Unassembled WGS sequence"/>
</dbReference>
<evidence type="ECO:0000313" key="2">
    <source>
        <dbReference type="EMBL" id="GAA0365374.1"/>
    </source>
</evidence>
<organism evidence="2 3">
    <name type="scientific">Actinoallomurus spadix</name>
    <dbReference type="NCBI Taxonomy" id="79912"/>
    <lineage>
        <taxon>Bacteria</taxon>
        <taxon>Bacillati</taxon>
        <taxon>Actinomycetota</taxon>
        <taxon>Actinomycetes</taxon>
        <taxon>Streptosporangiales</taxon>
        <taxon>Thermomonosporaceae</taxon>
        <taxon>Actinoallomurus</taxon>
    </lineage>
</organism>
<dbReference type="EMBL" id="BAAABM010000065">
    <property type="protein sequence ID" value="GAA0365374.1"/>
    <property type="molecule type" value="Genomic_DNA"/>
</dbReference>
<gene>
    <name evidence="2" type="ORF">GCM10010151_64170</name>
</gene>
<name>A0ABP3HBA4_9ACTN</name>
<evidence type="ECO:0000259" key="1">
    <source>
        <dbReference type="Pfam" id="PF07045"/>
    </source>
</evidence>
<reference evidence="3" key="1">
    <citation type="journal article" date="2019" name="Int. J. Syst. Evol. Microbiol.">
        <title>The Global Catalogue of Microorganisms (GCM) 10K type strain sequencing project: providing services to taxonomists for standard genome sequencing and annotation.</title>
        <authorList>
            <consortium name="The Broad Institute Genomics Platform"/>
            <consortium name="The Broad Institute Genome Sequencing Center for Infectious Disease"/>
            <person name="Wu L."/>
            <person name="Ma J."/>
        </authorList>
    </citation>
    <scope>NUCLEOTIDE SEQUENCE [LARGE SCALE GENOMIC DNA]</scope>
    <source>
        <strain evidence="3">JCM 3146</strain>
    </source>
</reference>
<dbReference type="InterPro" id="IPR011008">
    <property type="entry name" value="Dimeric_a/b-barrel"/>
</dbReference>
<accession>A0ABP3HBA4</accession>
<evidence type="ECO:0000313" key="3">
    <source>
        <dbReference type="Proteomes" id="UP001501822"/>
    </source>
</evidence>